<dbReference type="AlphaFoldDB" id="A0A9D4GHE3"/>
<comment type="caution">
    <text evidence="1">The sequence shown here is derived from an EMBL/GenBank/DDBJ whole genome shotgun (WGS) entry which is preliminary data.</text>
</comment>
<dbReference type="EMBL" id="JAIWYP010000006">
    <property type="protein sequence ID" value="KAH3815085.1"/>
    <property type="molecule type" value="Genomic_DNA"/>
</dbReference>
<name>A0A9D4GHE3_DREPO</name>
<reference evidence="1" key="1">
    <citation type="journal article" date="2019" name="bioRxiv">
        <title>The Genome of the Zebra Mussel, Dreissena polymorpha: A Resource for Invasive Species Research.</title>
        <authorList>
            <person name="McCartney M.A."/>
            <person name="Auch B."/>
            <person name="Kono T."/>
            <person name="Mallez S."/>
            <person name="Zhang Y."/>
            <person name="Obille A."/>
            <person name="Becker A."/>
            <person name="Abrahante J.E."/>
            <person name="Garbe J."/>
            <person name="Badalamenti J.P."/>
            <person name="Herman A."/>
            <person name="Mangelson H."/>
            <person name="Liachko I."/>
            <person name="Sullivan S."/>
            <person name="Sone E.D."/>
            <person name="Koren S."/>
            <person name="Silverstein K.A.T."/>
            <person name="Beckman K.B."/>
            <person name="Gohl D.M."/>
        </authorList>
    </citation>
    <scope>NUCLEOTIDE SEQUENCE</scope>
    <source>
        <strain evidence="1">Duluth1</strain>
        <tissue evidence="1">Whole animal</tissue>
    </source>
</reference>
<gene>
    <name evidence="1" type="ORF">DPMN_143604</name>
</gene>
<proteinExistence type="predicted"/>
<keyword evidence="2" id="KW-1185">Reference proteome</keyword>
<reference evidence="1" key="2">
    <citation type="submission" date="2020-11" db="EMBL/GenBank/DDBJ databases">
        <authorList>
            <person name="McCartney M.A."/>
            <person name="Auch B."/>
            <person name="Kono T."/>
            <person name="Mallez S."/>
            <person name="Becker A."/>
            <person name="Gohl D.M."/>
            <person name="Silverstein K.A.T."/>
            <person name="Koren S."/>
            <person name="Bechman K.B."/>
            <person name="Herman A."/>
            <person name="Abrahante J.E."/>
            <person name="Garbe J."/>
        </authorList>
    </citation>
    <scope>NUCLEOTIDE SEQUENCE</scope>
    <source>
        <strain evidence="1">Duluth1</strain>
        <tissue evidence="1">Whole animal</tissue>
    </source>
</reference>
<protein>
    <submittedName>
        <fullName evidence="1">Uncharacterized protein</fullName>
    </submittedName>
</protein>
<sequence length="55" mass="6299">MSTSRPKDPLDLETPLGAYMVISHRTRITWAVVDSARYRRQPVLETTLCILVPDE</sequence>
<dbReference type="Proteomes" id="UP000828390">
    <property type="component" value="Unassembled WGS sequence"/>
</dbReference>
<accession>A0A9D4GHE3</accession>
<evidence type="ECO:0000313" key="2">
    <source>
        <dbReference type="Proteomes" id="UP000828390"/>
    </source>
</evidence>
<evidence type="ECO:0000313" key="1">
    <source>
        <dbReference type="EMBL" id="KAH3815085.1"/>
    </source>
</evidence>
<organism evidence="1 2">
    <name type="scientific">Dreissena polymorpha</name>
    <name type="common">Zebra mussel</name>
    <name type="synonym">Mytilus polymorpha</name>
    <dbReference type="NCBI Taxonomy" id="45954"/>
    <lineage>
        <taxon>Eukaryota</taxon>
        <taxon>Metazoa</taxon>
        <taxon>Spiralia</taxon>
        <taxon>Lophotrochozoa</taxon>
        <taxon>Mollusca</taxon>
        <taxon>Bivalvia</taxon>
        <taxon>Autobranchia</taxon>
        <taxon>Heteroconchia</taxon>
        <taxon>Euheterodonta</taxon>
        <taxon>Imparidentia</taxon>
        <taxon>Neoheterodontei</taxon>
        <taxon>Myida</taxon>
        <taxon>Dreissenoidea</taxon>
        <taxon>Dreissenidae</taxon>
        <taxon>Dreissena</taxon>
    </lineage>
</organism>